<reference evidence="4" key="1">
    <citation type="journal article" date="2019" name="Int. J. Syst. Evol. Microbiol.">
        <title>The Global Catalogue of Microorganisms (GCM) 10K type strain sequencing project: providing services to taxonomists for standard genome sequencing and annotation.</title>
        <authorList>
            <consortium name="The Broad Institute Genomics Platform"/>
            <consortium name="The Broad Institute Genome Sequencing Center for Infectious Disease"/>
            <person name="Wu L."/>
            <person name="Ma J."/>
        </authorList>
    </citation>
    <scope>NUCLEOTIDE SEQUENCE [LARGE SCALE GENOMIC DNA]</scope>
    <source>
        <strain evidence="4">CGMCC 4.1469</strain>
    </source>
</reference>
<evidence type="ECO:0000256" key="2">
    <source>
        <dbReference type="SAM" id="SignalP"/>
    </source>
</evidence>
<feature type="region of interest" description="Disordered" evidence="1">
    <location>
        <begin position="135"/>
        <end position="181"/>
    </location>
</feature>
<feature type="compositionally biased region" description="Gly residues" evidence="1">
    <location>
        <begin position="135"/>
        <end position="166"/>
    </location>
</feature>
<feature type="signal peptide" evidence="2">
    <location>
        <begin position="1"/>
        <end position="18"/>
    </location>
</feature>
<gene>
    <name evidence="3" type="ORF">ACFP0N_01095</name>
</gene>
<proteinExistence type="predicted"/>
<feature type="chain" id="PRO_5046085906" description="Proteinase inhibitor I42 chagasin domain-containing protein" evidence="2">
    <location>
        <begin position="19"/>
        <end position="198"/>
    </location>
</feature>
<accession>A0ABW1EP50</accession>
<dbReference type="RefSeq" id="WP_313766368.1">
    <property type="nucleotide sequence ID" value="NZ_BAAAVH010000072.1"/>
</dbReference>
<keyword evidence="4" id="KW-1185">Reference proteome</keyword>
<dbReference type="EMBL" id="JBHSOD010000001">
    <property type="protein sequence ID" value="MFC5883574.1"/>
    <property type="molecule type" value="Genomic_DNA"/>
</dbReference>
<evidence type="ECO:0008006" key="5">
    <source>
        <dbReference type="Google" id="ProtNLM"/>
    </source>
</evidence>
<evidence type="ECO:0000313" key="4">
    <source>
        <dbReference type="Proteomes" id="UP001596067"/>
    </source>
</evidence>
<dbReference type="Proteomes" id="UP001596067">
    <property type="component" value="Unassembled WGS sequence"/>
</dbReference>
<keyword evidence="2" id="KW-0732">Signal</keyword>
<feature type="compositionally biased region" description="Low complexity" evidence="1">
    <location>
        <begin position="167"/>
        <end position="181"/>
    </location>
</feature>
<organism evidence="3 4">
    <name type="scientific">Kitasatospora aburaviensis</name>
    <dbReference type="NCBI Taxonomy" id="67265"/>
    <lineage>
        <taxon>Bacteria</taxon>
        <taxon>Bacillati</taxon>
        <taxon>Actinomycetota</taxon>
        <taxon>Actinomycetes</taxon>
        <taxon>Kitasatosporales</taxon>
        <taxon>Streptomycetaceae</taxon>
        <taxon>Kitasatospora</taxon>
    </lineage>
</organism>
<evidence type="ECO:0000313" key="3">
    <source>
        <dbReference type="EMBL" id="MFC5883574.1"/>
    </source>
</evidence>
<evidence type="ECO:0000256" key="1">
    <source>
        <dbReference type="SAM" id="MobiDB-lite"/>
    </source>
</evidence>
<comment type="caution">
    <text evidence="3">The sequence shown here is derived from an EMBL/GenBank/DDBJ whole genome shotgun (WGS) entry which is preliminary data.</text>
</comment>
<sequence length="198" mass="18522">MAAALVVVATAAGCSSSAADGPGRQPDTVLALPADKDADAVGGGRQPAFEPSEVHLAVGGSVGVSLTSAPLPHGWQLAGEGDPAIVRRGPDAPLSSCPADSAGCGHTVRQTWTAVTAGSTTLTWHFVDRTSCGRGTGGSATAGSGTAGSGTAGSGTAGSGTAGAGAGATAAAGTSAGTAGPASSCKVLAVKEVRISVG</sequence>
<protein>
    <recommendedName>
        <fullName evidence="5">Proteinase inhibitor I42 chagasin domain-containing protein</fullName>
    </recommendedName>
</protein>
<name>A0ABW1EP50_9ACTN</name>